<feature type="transmembrane region" description="Helical" evidence="6">
    <location>
        <begin position="253"/>
        <end position="273"/>
    </location>
</feature>
<evidence type="ECO:0000313" key="7">
    <source>
        <dbReference type="EMBL" id="RSN74201.1"/>
    </source>
</evidence>
<protein>
    <submittedName>
        <fullName evidence="7">Amino acid permease</fullName>
    </submittedName>
</protein>
<dbReference type="OrthoDB" id="43026at2157"/>
<evidence type="ECO:0000256" key="3">
    <source>
        <dbReference type="ARBA" id="ARBA00022692"/>
    </source>
</evidence>
<dbReference type="Gene3D" id="1.20.1740.10">
    <property type="entry name" value="Amino acid/polyamine transporter I"/>
    <property type="match status" value="1"/>
</dbReference>
<feature type="transmembrane region" description="Helical" evidence="6">
    <location>
        <begin position="417"/>
        <end position="438"/>
    </location>
</feature>
<dbReference type="GO" id="GO:0022857">
    <property type="term" value="F:transmembrane transporter activity"/>
    <property type="evidence" value="ECO:0007669"/>
    <property type="project" value="InterPro"/>
</dbReference>
<gene>
    <name evidence="7" type="ORF">D6D85_08650</name>
    <name evidence="8" type="ORF">EF810_04525</name>
</gene>
<comment type="caution">
    <text evidence="7">The sequence shown here is derived from an EMBL/GenBank/DDBJ whole genome shotgun (WGS) entry which is preliminary data.</text>
</comment>
<dbReference type="Proteomes" id="UP000277582">
    <property type="component" value="Unassembled WGS sequence"/>
</dbReference>
<keyword evidence="9" id="KW-1185">Reference proteome</keyword>
<dbReference type="Pfam" id="PF13520">
    <property type="entry name" value="AA_permease_2"/>
    <property type="match status" value="1"/>
</dbReference>
<feature type="transmembrane region" description="Helical" evidence="6">
    <location>
        <begin position="444"/>
        <end position="460"/>
    </location>
</feature>
<feature type="transmembrane region" description="Helical" evidence="6">
    <location>
        <begin position="12"/>
        <end position="39"/>
    </location>
</feature>
<keyword evidence="2" id="KW-1003">Cell membrane</keyword>
<reference evidence="7 9" key="1">
    <citation type="submission" date="2018-10" db="EMBL/GenBank/DDBJ databases">
        <title>Co-occurring genomic capacity for anaerobic methane metabolism and dissimilatory sulfite reduction discovered in the Korarchaeota.</title>
        <authorList>
            <person name="Mckay L.J."/>
            <person name="Dlakic M."/>
            <person name="Fields M.W."/>
            <person name="Delmont T.O."/>
            <person name="Eren A.M."/>
            <person name="Jay Z.J."/>
            <person name="Klingelsmith K.B."/>
            <person name="Rusch D.B."/>
            <person name="Inskeep W.P."/>
        </authorList>
    </citation>
    <scope>NUCLEOTIDE SEQUENCE [LARGE SCALE GENOMIC DNA]</scope>
    <source>
        <strain evidence="7 9">MDKW</strain>
    </source>
</reference>
<organism evidence="7 9">
    <name type="scientific">Candidatus Methanodesulfokora washburnensis</name>
    <dbReference type="NCBI Taxonomy" id="2478471"/>
    <lineage>
        <taxon>Archaea</taxon>
        <taxon>Thermoproteota</taxon>
        <taxon>Candidatus Korarchaeia</taxon>
        <taxon>Candidatus Korarchaeia incertae sedis</taxon>
        <taxon>Candidatus Methanodesulfokora</taxon>
    </lineage>
</organism>
<feature type="transmembrane region" description="Helical" evidence="6">
    <location>
        <begin position="374"/>
        <end position="396"/>
    </location>
</feature>
<evidence type="ECO:0000256" key="5">
    <source>
        <dbReference type="ARBA" id="ARBA00023136"/>
    </source>
</evidence>
<dbReference type="GO" id="GO:0005886">
    <property type="term" value="C:plasma membrane"/>
    <property type="evidence" value="ECO:0007669"/>
    <property type="project" value="UniProtKB-SubCell"/>
</dbReference>
<dbReference type="Proteomes" id="UP000316217">
    <property type="component" value="Unassembled WGS sequence"/>
</dbReference>
<accession>A0A3R9PH52</accession>
<feature type="transmembrane region" description="Helical" evidence="6">
    <location>
        <begin position="293"/>
        <end position="326"/>
    </location>
</feature>
<comment type="subcellular location">
    <subcellularLocation>
        <location evidence="1">Cell membrane</location>
        <topology evidence="1">Multi-pass membrane protein</topology>
    </subcellularLocation>
</comment>
<dbReference type="PANTHER" id="PTHR42770">
    <property type="entry name" value="AMINO ACID TRANSPORTER-RELATED"/>
    <property type="match status" value="1"/>
</dbReference>
<feature type="transmembrane region" description="Helical" evidence="6">
    <location>
        <begin position="347"/>
        <end position="368"/>
    </location>
</feature>
<dbReference type="RefSeq" id="WP_125671597.1">
    <property type="nucleotide sequence ID" value="NZ_RCOS01000099.1"/>
</dbReference>
<feature type="transmembrane region" description="Helical" evidence="6">
    <location>
        <begin position="120"/>
        <end position="148"/>
    </location>
</feature>
<dbReference type="EMBL" id="RCOS01000099">
    <property type="protein sequence ID" value="RSN74201.1"/>
    <property type="molecule type" value="Genomic_DNA"/>
</dbReference>
<feature type="transmembrane region" description="Helical" evidence="6">
    <location>
        <begin position="45"/>
        <end position="64"/>
    </location>
</feature>
<evidence type="ECO:0000256" key="6">
    <source>
        <dbReference type="SAM" id="Phobius"/>
    </source>
</evidence>
<sequence>MEKKAALKREVGLLGSFAMGYADVGADVYIALGVVALYAGGAAPLAFAFAAIAYVFTGLAYAELASTYPYAGGAHVYSMRALNDFWGFVAGWALLFDYTVDIALFALASAGYMSFFFPQLLSISFCGVNGLSLFAFFIVLFLIIVNIVGIRESSALNIALVMPDVVLEGAILLLGFALAFNFNSFISQIYQIGNPAILLDVGYVNSCNISLQNFIYALTLAMMSYVGIESIAQAAEETRRPDRWIPKATKFSILAVAVFAIGLSTLANGLMSWKELVANMNKPLVAIASKIPFLGKVLSIVTAFTGFIITLASANTGVVGVSRVVFSMGKFKLLPGWFYHVNRRFRTPTRTIITFGMLGALMCLFQGLEQTAGMYAFGALLSYILVNISLIKLRFIDRDAYRPWKLPGSIKIRRREYPLAGIMGTITTLIMWILIVIFHPSARLLGVAWILFGISLYALFRRMMKMPIMGKLGGKDILPGGFHLDALIVVKEGDPLDLVADKIVESLDNRFRLNFSMLIEIPRAKAEDIIRYREESMKSLRWLENKLKEEGYYVRYNIVIVDPLKEGSIMENLREELDRADVIVLFSTRRRRFGLMGEALPEALSERYPGKIMIITLGEI</sequence>
<evidence type="ECO:0000313" key="10">
    <source>
        <dbReference type="Proteomes" id="UP000316217"/>
    </source>
</evidence>
<feature type="transmembrane region" description="Helical" evidence="6">
    <location>
        <begin position="214"/>
        <end position="232"/>
    </location>
</feature>
<reference evidence="8 10" key="2">
    <citation type="journal article" date="2019" name="Nat. Microbiol.">
        <title>Wide diversity of methane and short-chain alkane metabolisms in uncultured archaea.</title>
        <authorList>
            <person name="Borrel G."/>
            <person name="Adam P.S."/>
            <person name="McKay L.J."/>
            <person name="Chen L.X."/>
            <person name="Sierra-Garcia I.N."/>
            <person name="Sieber C.M."/>
            <person name="Letourneur Q."/>
            <person name="Ghozlane A."/>
            <person name="Andersen G.L."/>
            <person name="Li W.J."/>
            <person name="Hallam S.J."/>
            <person name="Muyzer G."/>
            <person name="de Oliveira V.M."/>
            <person name="Inskeep W.P."/>
            <person name="Banfield J.F."/>
            <person name="Gribaldo S."/>
        </authorList>
    </citation>
    <scope>NUCLEOTIDE SEQUENCE [LARGE SCALE GENOMIC DNA]</scope>
    <source>
        <strain evidence="8">NM4</strain>
    </source>
</reference>
<evidence type="ECO:0000256" key="4">
    <source>
        <dbReference type="ARBA" id="ARBA00022989"/>
    </source>
</evidence>
<keyword evidence="5 6" id="KW-0472">Membrane</keyword>
<evidence type="ECO:0000256" key="2">
    <source>
        <dbReference type="ARBA" id="ARBA00022475"/>
    </source>
</evidence>
<dbReference type="EMBL" id="RXII01000070">
    <property type="protein sequence ID" value="RZN61687.1"/>
    <property type="molecule type" value="Genomic_DNA"/>
</dbReference>
<evidence type="ECO:0000313" key="9">
    <source>
        <dbReference type="Proteomes" id="UP000277582"/>
    </source>
</evidence>
<dbReference type="InterPro" id="IPR050367">
    <property type="entry name" value="APC_superfamily"/>
</dbReference>
<dbReference type="InterPro" id="IPR002293">
    <property type="entry name" value="AA/rel_permease1"/>
</dbReference>
<name>A0A3R9PH52_9CREN</name>
<feature type="transmembrane region" description="Helical" evidence="6">
    <location>
        <begin position="85"/>
        <end position="108"/>
    </location>
</feature>
<dbReference type="PANTHER" id="PTHR42770:SF11">
    <property type="entry name" value="INNER MEMBRANE TRANSPORT PROTEIN YBAT"/>
    <property type="match status" value="1"/>
</dbReference>
<evidence type="ECO:0000256" key="1">
    <source>
        <dbReference type="ARBA" id="ARBA00004651"/>
    </source>
</evidence>
<dbReference type="AlphaFoldDB" id="A0A3R9PH52"/>
<keyword evidence="3 6" id="KW-0812">Transmembrane</keyword>
<proteinExistence type="predicted"/>
<feature type="transmembrane region" description="Helical" evidence="6">
    <location>
        <begin position="155"/>
        <end position="180"/>
    </location>
</feature>
<keyword evidence="4 6" id="KW-1133">Transmembrane helix</keyword>
<evidence type="ECO:0000313" key="8">
    <source>
        <dbReference type="EMBL" id="RZN61687.1"/>
    </source>
</evidence>